<dbReference type="Proteomes" id="UP001597368">
    <property type="component" value="Unassembled WGS sequence"/>
</dbReference>
<keyword evidence="2" id="KW-1185">Reference proteome</keyword>
<gene>
    <name evidence="1" type="ORF">ACFSKW_50045</name>
</gene>
<name>A0ABW4TEP1_9ACTN</name>
<accession>A0ABW4TEP1</accession>
<organism evidence="1 2">
    <name type="scientific">Nonomuraea mangrovi</name>
    <dbReference type="NCBI Taxonomy" id="2316207"/>
    <lineage>
        <taxon>Bacteria</taxon>
        <taxon>Bacillati</taxon>
        <taxon>Actinomycetota</taxon>
        <taxon>Actinomycetes</taxon>
        <taxon>Streptosporangiales</taxon>
        <taxon>Streptosporangiaceae</taxon>
        <taxon>Nonomuraea</taxon>
    </lineage>
</organism>
<evidence type="ECO:0000313" key="1">
    <source>
        <dbReference type="EMBL" id="MFD1939630.1"/>
    </source>
</evidence>
<sequence length="367" mass="41076">MLDPMHTGEQLYYLGEYETEISRNTEEEDGTPTTTIIVSHMPSFTVVGRQPFTVRRGASYAVREEEVELLHVRDQDGNVFWIVDRPAKRDQMQLSRQEFGQGRRIFTYQSANEWEAFRGYGDVDDLKAALGDEETRKARYDGYDALLARVHEAIGEEWPYDTRPDYELADPSVHVYTRDQYERACAAAGLEPLDDERCMKGIGWVPLSEGETAVMRMTVQTLAERRVNGSKAETEWRLARGRKAAEAAAGAGPYTREQYERVCEIIGIPTLSDGGCVAAVEHRMSRYAGGLIVIDPRLPDDDLSIDMAGRRVDAMEQEARSAGRRCDECGTVIIGSAMAASLGLACSVECFDAMADRPGRYATRSRN</sequence>
<protein>
    <submittedName>
        <fullName evidence="1">Uncharacterized protein</fullName>
    </submittedName>
</protein>
<reference evidence="2" key="1">
    <citation type="journal article" date="2019" name="Int. J. Syst. Evol. Microbiol.">
        <title>The Global Catalogue of Microorganisms (GCM) 10K type strain sequencing project: providing services to taxonomists for standard genome sequencing and annotation.</title>
        <authorList>
            <consortium name="The Broad Institute Genomics Platform"/>
            <consortium name="The Broad Institute Genome Sequencing Center for Infectious Disease"/>
            <person name="Wu L."/>
            <person name="Ma J."/>
        </authorList>
    </citation>
    <scope>NUCLEOTIDE SEQUENCE [LARGE SCALE GENOMIC DNA]</scope>
    <source>
        <strain evidence="2">ICMP 6774ER</strain>
    </source>
</reference>
<dbReference type="EMBL" id="JBHUFV010000090">
    <property type="protein sequence ID" value="MFD1939630.1"/>
    <property type="molecule type" value="Genomic_DNA"/>
</dbReference>
<dbReference type="RefSeq" id="WP_379582084.1">
    <property type="nucleotide sequence ID" value="NZ_JBHUFV010000090.1"/>
</dbReference>
<comment type="caution">
    <text evidence="1">The sequence shown here is derived from an EMBL/GenBank/DDBJ whole genome shotgun (WGS) entry which is preliminary data.</text>
</comment>
<proteinExistence type="predicted"/>
<evidence type="ECO:0000313" key="2">
    <source>
        <dbReference type="Proteomes" id="UP001597368"/>
    </source>
</evidence>